<dbReference type="RefSeq" id="WP_184174498.1">
    <property type="nucleotide sequence ID" value="NZ_JACHGF010000003.1"/>
</dbReference>
<evidence type="ECO:0000313" key="8">
    <source>
        <dbReference type="Proteomes" id="UP000557307"/>
    </source>
</evidence>
<reference evidence="7 8" key="1">
    <citation type="submission" date="2020-08" db="EMBL/GenBank/DDBJ databases">
        <title>Genomic Encyclopedia of Type Strains, Phase IV (KMG-IV): sequencing the most valuable type-strain genomes for metagenomic binning, comparative biology and taxonomic classification.</title>
        <authorList>
            <person name="Goeker M."/>
        </authorList>
    </citation>
    <scope>NUCLEOTIDE SEQUENCE [LARGE SCALE GENOMIC DNA]</scope>
    <source>
        <strain evidence="7 8">DSM 105074</strain>
    </source>
</reference>
<dbReference type="Pfam" id="PF07980">
    <property type="entry name" value="SusD_RagB"/>
    <property type="match status" value="1"/>
</dbReference>
<dbReference type="EMBL" id="JACHGF010000003">
    <property type="protein sequence ID" value="MBB5284576.1"/>
    <property type="molecule type" value="Genomic_DNA"/>
</dbReference>
<evidence type="ECO:0000256" key="1">
    <source>
        <dbReference type="ARBA" id="ARBA00004442"/>
    </source>
</evidence>
<organism evidence="7 8">
    <name type="scientific">Rhabdobacter roseus</name>
    <dbReference type="NCBI Taxonomy" id="1655419"/>
    <lineage>
        <taxon>Bacteria</taxon>
        <taxon>Pseudomonadati</taxon>
        <taxon>Bacteroidota</taxon>
        <taxon>Cytophagia</taxon>
        <taxon>Cytophagales</taxon>
        <taxon>Cytophagaceae</taxon>
        <taxon>Rhabdobacter</taxon>
    </lineage>
</organism>
<accession>A0A840TK45</accession>
<comment type="caution">
    <text evidence="7">The sequence shown here is derived from an EMBL/GenBank/DDBJ whole genome shotgun (WGS) entry which is preliminary data.</text>
</comment>
<dbReference type="InterPro" id="IPR012944">
    <property type="entry name" value="SusD_RagB_dom"/>
</dbReference>
<comment type="similarity">
    <text evidence="2">Belongs to the SusD family.</text>
</comment>
<evidence type="ECO:0000256" key="3">
    <source>
        <dbReference type="ARBA" id="ARBA00022729"/>
    </source>
</evidence>
<dbReference type="Proteomes" id="UP000557307">
    <property type="component" value="Unassembled WGS sequence"/>
</dbReference>
<proteinExistence type="inferred from homology"/>
<evidence type="ECO:0000259" key="6">
    <source>
        <dbReference type="Pfam" id="PF07980"/>
    </source>
</evidence>
<evidence type="ECO:0000256" key="4">
    <source>
        <dbReference type="ARBA" id="ARBA00023136"/>
    </source>
</evidence>
<dbReference type="PROSITE" id="PS51257">
    <property type="entry name" value="PROKAR_LIPOPROTEIN"/>
    <property type="match status" value="1"/>
</dbReference>
<gene>
    <name evidence="7" type="ORF">HNQ92_002719</name>
</gene>
<evidence type="ECO:0000256" key="2">
    <source>
        <dbReference type="ARBA" id="ARBA00006275"/>
    </source>
</evidence>
<comment type="subcellular location">
    <subcellularLocation>
        <location evidence="1">Cell outer membrane</location>
    </subcellularLocation>
</comment>
<sequence length="593" mass="67986">MKKIRSKWAILLPFVLLLSSCNDEFLQRYPLDRISNETFWNSETDLQAYNNNLYFMASDDGAVPIMLGNSAILHSPLYLDFWSDNLAGTFRTASHQQYLLLRGQRHQVPVSASGQLFGYRGWNFLRAINIGLANYQRASLPAAVINRYAGEARLFRGWFYADKVSKFGDVAWVDKELNVDSPELFADRSPREEVMQHVLADLNFATENLPNSWGNGQNPGRMNRWMALLVKSRICLFEGTWRKYHGGTNPEMWLQEAAKAAQEVIDNGPYRLHSTGNPARDYNHIHRLIDLTNNPEVIYWRKYAPGVSQNRTQGYHNRALGGATRDAVEDYLCTDGLPISLSPLYAGDAKIEDVFVNRDPRLRQTVLHPADAMAYELQTNVNFPYPVFPGQGNNEIQLTETGYHVIKHFNRAMDLLDQNGYMPAIVARYGEVLLNYAEAKAELSTLTQEDLDKTINRLRTRVGMPHLNLSQVPVDPRYANEGISPLLVEIRRERRIELFGEGFRYDDLRRWKQGKKLEKPTWGIRWDEAARARFPQATVTFANDPTRGNIPYLNAYKGSIIENTIFDENKHYLWPIPLDVIAANTNIRQNPGW</sequence>
<evidence type="ECO:0000313" key="7">
    <source>
        <dbReference type="EMBL" id="MBB5284576.1"/>
    </source>
</evidence>
<keyword evidence="5" id="KW-0998">Cell outer membrane</keyword>
<dbReference type="GO" id="GO:0009279">
    <property type="term" value="C:cell outer membrane"/>
    <property type="evidence" value="ECO:0007669"/>
    <property type="project" value="UniProtKB-SubCell"/>
</dbReference>
<dbReference type="SUPFAM" id="SSF48452">
    <property type="entry name" value="TPR-like"/>
    <property type="match status" value="1"/>
</dbReference>
<keyword evidence="3" id="KW-0732">Signal</keyword>
<dbReference type="Gene3D" id="1.25.40.390">
    <property type="match status" value="1"/>
</dbReference>
<keyword evidence="4" id="KW-0472">Membrane</keyword>
<name>A0A840TK45_9BACT</name>
<feature type="domain" description="RagB/SusD" evidence="6">
    <location>
        <begin position="299"/>
        <end position="593"/>
    </location>
</feature>
<keyword evidence="8" id="KW-1185">Reference proteome</keyword>
<dbReference type="InterPro" id="IPR011990">
    <property type="entry name" value="TPR-like_helical_dom_sf"/>
</dbReference>
<protein>
    <recommendedName>
        <fullName evidence="6">RagB/SusD domain-containing protein</fullName>
    </recommendedName>
</protein>
<evidence type="ECO:0000256" key="5">
    <source>
        <dbReference type="ARBA" id="ARBA00023237"/>
    </source>
</evidence>
<dbReference type="AlphaFoldDB" id="A0A840TK45"/>